<dbReference type="PANTHER" id="PTHR43651">
    <property type="entry name" value="1,4-ALPHA-GLUCAN-BRANCHING ENZYME"/>
    <property type="match status" value="1"/>
</dbReference>
<dbReference type="SUPFAM" id="SSF81296">
    <property type="entry name" value="E set domains"/>
    <property type="match status" value="2"/>
</dbReference>
<dbReference type="RefSeq" id="WP_408881946.1">
    <property type="nucleotide sequence ID" value="NZ_QKYU01000002.1"/>
</dbReference>
<evidence type="ECO:0000256" key="5">
    <source>
        <dbReference type="ARBA" id="ARBA00022600"/>
    </source>
</evidence>
<dbReference type="PANTHER" id="PTHR43651:SF3">
    <property type="entry name" value="1,4-ALPHA-GLUCAN-BRANCHING ENZYME"/>
    <property type="match status" value="1"/>
</dbReference>
<dbReference type="SUPFAM" id="SSF51445">
    <property type="entry name" value="(Trans)glycosidases"/>
    <property type="match status" value="1"/>
</dbReference>
<dbReference type="GO" id="GO:0043169">
    <property type="term" value="F:cation binding"/>
    <property type="evidence" value="ECO:0007669"/>
    <property type="project" value="InterPro"/>
</dbReference>
<dbReference type="Proteomes" id="UP000249688">
    <property type="component" value="Unassembled WGS sequence"/>
</dbReference>
<evidence type="ECO:0000256" key="2">
    <source>
        <dbReference type="ARBA" id="ARBA00002953"/>
    </source>
</evidence>
<dbReference type="UniPathway" id="UPA00164"/>
<feature type="active site" description="Nucleophile" evidence="10 11">
    <location>
        <position position="398"/>
    </location>
</feature>
<dbReference type="EMBL" id="QKYU01000002">
    <property type="protein sequence ID" value="PZW50519.1"/>
    <property type="molecule type" value="Genomic_DNA"/>
</dbReference>
<evidence type="ECO:0000259" key="13">
    <source>
        <dbReference type="SMART" id="SM00642"/>
    </source>
</evidence>
<comment type="caution">
    <text evidence="14">The sequence shown here is derived from an EMBL/GenBank/DDBJ whole genome shotgun (WGS) entry which is preliminary data.</text>
</comment>
<comment type="similarity">
    <text evidence="4 10">Belongs to the glycosyl hydrolase 13 family. GlgB subfamily.</text>
</comment>
<comment type="function">
    <text evidence="2 10">Catalyzes the formation of the alpha-1,6-glucosidic linkages in glycogen by scission of a 1,4-alpha-linked oligosaccharide from growing alpha-1,4-glucan chains and the subsequent attachment of the oligosaccharide to the alpha-1,6 position.</text>
</comment>
<dbReference type="InterPro" id="IPR006048">
    <property type="entry name" value="A-amylase/branching_C"/>
</dbReference>
<dbReference type="InterPro" id="IPR044143">
    <property type="entry name" value="GlgB_N_E_set_prok"/>
</dbReference>
<dbReference type="NCBIfam" id="TIGR01515">
    <property type="entry name" value="branching_enzym"/>
    <property type="match status" value="1"/>
</dbReference>
<evidence type="ECO:0000313" key="15">
    <source>
        <dbReference type="Proteomes" id="UP000249688"/>
    </source>
</evidence>
<dbReference type="NCBIfam" id="NF008967">
    <property type="entry name" value="PRK12313.1"/>
    <property type="match status" value="1"/>
</dbReference>
<evidence type="ECO:0000256" key="9">
    <source>
        <dbReference type="ARBA" id="ARBA00023277"/>
    </source>
</evidence>
<evidence type="ECO:0000256" key="1">
    <source>
        <dbReference type="ARBA" id="ARBA00000826"/>
    </source>
</evidence>
<keyword evidence="5 10" id="KW-0321">Glycogen metabolism</keyword>
<dbReference type="Gene3D" id="2.60.40.10">
    <property type="entry name" value="Immunoglobulins"/>
    <property type="match status" value="1"/>
</dbReference>
<dbReference type="Pfam" id="PF02922">
    <property type="entry name" value="CBM_48"/>
    <property type="match status" value="1"/>
</dbReference>
<dbReference type="GO" id="GO:0003844">
    <property type="term" value="F:1,4-alpha-glucan branching enzyme activity"/>
    <property type="evidence" value="ECO:0007669"/>
    <property type="project" value="UniProtKB-UniRule"/>
</dbReference>
<comment type="catalytic activity">
    <reaction evidence="1 10">
        <text>Transfers a segment of a (1-&gt;4)-alpha-D-glucan chain to a primary hydroxy group in a similar glucan chain.</text>
        <dbReference type="EC" id="2.4.1.18"/>
    </reaction>
</comment>
<protein>
    <recommendedName>
        <fullName evidence="10">1,4-alpha-glucan branching enzyme GlgB</fullName>
        <ecNumber evidence="10">2.4.1.18</ecNumber>
    </recommendedName>
    <alternativeName>
        <fullName evidence="10">1,4-alpha-D-glucan:1,4-alpha-D-glucan 6-glucosyl-transferase</fullName>
    </alternativeName>
    <alternativeName>
        <fullName evidence="10">Alpha-(1-&gt;4)-glucan branching enzyme</fullName>
    </alternativeName>
    <alternativeName>
        <fullName evidence="10">Glycogen branching enzyme</fullName>
        <shortName evidence="10">BE</shortName>
    </alternativeName>
</protein>
<dbReference type="SUPFAM" id="SSF51011">
    <property type="entry name" value="Glycosyl hydrolase domain"/>
    <property type="match status" value="1"/>
</dbReference>
<evidence type="ECO:0000256" key="10">
    <source>
        <dbReference type="HAMAP-Rule" id="MF_00685"/>
    </source>
</evidence>
<keyword evidence="8 10" id="KW-0320">Glycogen biosynthesis</keyword>
<dbReference type="NCBIfam" id="NF003811">
    <property type="entry name" value="PRK05402.1"/>
    <property type="match status" value="1"/>
</dbReference>
<dbReference type="FunFam" id="2.60.40.1180:FF:000002">
    <property type="entry name" value="1,4-alpha-glucan branching enzyme GlgB"/>
    <property type="match status" value="1"/>
</dbReference>
<dbReference type="SMART" id="SM00642">
    <property type="entry name" value="Aamy"/>
    <property type="match status" value="1"/>
</dbReference>
<feature type="domain" description="Glycosyl hydrolase family 13 catalytic" evidence="13">
    <location>
        <begin position="241"/>
        <end position="608"/>
    </location>
</feature>
<dbReference type="GO" id="GO:0004553">
    <property type="term" value="F:hydrolase activity, hydrolyzing O-glycosyl compounds"/>
    <property type="evidence" value="ECO:0007669"/>
    <property type="project" value="InterPro"/>
</dbReference>
<dbReference type="GO" id="GO:0005978">
    <property type="term" value="P:glycogen biosynthetic process"/>
    <property type="evidence" value="ECO:0007669"/>
    <property type="project" value="UniProtKB-UniRule"/>
</dbReference>
<organism evidence="14 15">
    <name type="scientific">Humitalea rosea</name>
    <dbReference type="NCBI Taxonomy" id="990373"/>
    <lineage>
        <taxon>Bacteria</taxon>
        <taxon>Pseudomonadati</taxon>
        <taxon>Pseudomonadota</taxon>
        <taxon>Alphaproteobacteria</taxon>
        <taxon>Acetobacterales</taxon>
        <taxon>Roseomonadaceae</taxon>
        <taxon>Humitalea</taxon>
    </lineage>
</organism>
<dbReference type="EC" id="2.4.1.18" evidence="10"/>
<name>A0A2W7ITD6_9PROT</name>
<dbReference type="HAMAP" id="MF_00685">
    <property type="entry name" value="GlgB"/>
    <property type="match status" value="1"/>
</dbReference>
<evidence type="ECO:0000256" key="7">
    <source>
        <dbReference type="ARBA" id="ARBA00022679"/>
    </source>
</evidence>
<dbReference type="InterPro" id="IPR006407">
    <property type="entry name" value="GlgB"/>
</dbReference>
<dbReference type="InterPro" id="IPR014756">
    <property type="entry name" value="Ig_E-set"/>
</dbReference>
<keyword evidence="15" id="KW-1185">Reference proteome</keyword>
<dbReference type="InterPro" id="IPR037439">
    <property type="entry name" value="Branching_enzy"/>
</dbReference>
<dbReference type="CDD" id="cd11322">
    <property type="entry name" value="AmyAc_Glg_BE"/>
    <property type="match status" value="1"/>
</dbReference>
<evidence type="ECO:0000256" key="8">
    <source>
        <dbReference type="ARBA" id="ARBA00023056"/>
    </source>
</evidence>
<keyword evidence="6 10" id="KW-0328">Glycosyltransferase</keyword>
<dbReference type="InterPro" id="IPR054169">
    <property type="entry name" value="GlgB_N"/>
</dbReference>
<dbReference type="PIRSF" id="PIRSF000463">
    <property type="entry name" value="GlgB"/>
    <property type="match status" value="1"/>
</dbReference>
<dbReference type="GO" id="GO:0005829">
    <property type="term" value="C:cytosol"/>
    <property type="evidence" value="ECO:0007669"/>
    <property type="project" value="TreeGrafter"/>
</dbReference>
<dbReference type="AlphaFoldDB" id="A0A2W7ITD6"/>
<dbReference type="InterPro" id="IPR017853">
    <property type="entry name" value="GH"/>
</dbReference>
<dbReference type="Gene3D" id="2.60.40.1180">
    <property type="entry name" value="Golgi alpha-mannosidase II"/>
    <property type="match status" value="1"/>
</dbReference>
<comment type="subunit">
    <text evidence="10">Monomer.</text>
</comment>
<dbReference type="CDD" id="cd02855">
    <property type="entry name" value="E_set_GBE_prok_N"/>
    <property type="match status" value="1"/>
</dbReference>
<reference evidence="14 15" key="1">
    <citation type="submission" date="2018-06" db="EMBL/GenBank/DDBJ databases">
        <title>Genomic Encyclopedia of Archaeal and Bacterial Type Strains, Phase II (KMG-II): from individual species to whole genera.</title>
        <authorList>
            <person name="Goeker M."/>
        </authorList>
    </citation>
    <scope>NUCLEOTIDE SEQUENCE [LARGE SCALE GENOMIC DNA]</scope>
    <source>
        <strain evidence="14 15">DSM 24525</strain>
    </source>
</reference>
<dbReference type="Pfam" id="PF02806">
    <property type="entry name" value="Alpha-amylase_C"/>
    <property type="match status" value="1"/>
</dbReference>
<evidence type="ECO:0000256" key="4">
    <source>
        <dbReference type="ARBA" id="ARBA00009000"/>
    </source>
</evidence>
<dbReference type="Gene3D" id="3.20.20.80">
    <property type="entry name" value="Glycosidases"/>
    <property type="match status" value="1"/>
</dbReference>
<dbReference type="InterPro" id="IPR013783">
    <property type="entry name" value="Ig-like_fold"/>
</dbReference>
<sequence>MLEMTPAMTRLVEGRDGDPFALLGPHDTAEGKVVRAFLPGARAVTVLAADGATLGALSQTHPAGLFVGTVDRAAPYRLRITWPKAESETEDPYAFPPLLGPLDLHLIAEGRHRELGRVLGAHAMKVEGIPGVRFAVWAPNAQRVSVVGDFNGWDGRRHPMRRRIEAGVWEIFIPRLLPGTRYKYELLGPDGATLPLKADPCGGQAEKSPANASVVPDPMPPRLEGLQGPSHSPDAPISIYEVHAGSWMRHEDGRQLSWDELGDRLVPYATGMGFTHLELMPITEHPFDGSWGYQPVGMFAPTSRFGNPDAFRRFVARAHVAGLGIILDWVPAHFPTDPHGLGHFDGTALYEHADPREGFHQDWSTLIYNFGRHEVRGYLIASALHWLREFGCDGLRVDAVASMLYRDYSRKAGEWVPNIHGGRENLEAISFLKELNEAVAEHAPWATVIAEESTAWPGVSKPVSEGGLGFGFKWNMGWMNDTLHYMERDPIHRGFHYDAMTFGLVYAFSERFILPLSHDEVVHGKGSLIAKMPGDRWQRFANLRAYYGFMWGHPGKKLLFMGCEIAQDREWNHDAAIDWPALEDPMHLGVQRLVRDLNRVMATTPALHRRDADPGGFGWVIGDDRANSVYAFFRYGTSADPMALVVCNLTPVPRISYRVGVPRAGRWIERINTDAAEYGGSGLGNGGAVMTEPVPAHGHAQSVLLTIPPLATLMLLPEGG</sequence>
<dbReference type="FunFam" id="3.20.20.80:FF:000003">
    <property type="entry name" value="1,4-alpha-glucan branching enzyme GlgB"/>
    <property type="match status" value="1"/>
</dbReference>
<proteinExistence type="inferred from homology"/>
<evidence type="ECO:0000256" key="3">
    <source>
        <dbReference type="ARBA" id="ARBA00004964"/>
    </source>
</evidence>
<keyword evidence="7 10" id="KW-0808">Transferase</keyword>
<comment type="pathway">
    <text evidence="3 10">Glycan biosynthesis; glycogen biosynthesis.</text>
</comment>
<dbReference type="InterPro" id="IPR006047">
    <property type="entry name" value="GH13_cat_dom"/>
</dbReference>
<evidence type="ECO:0000256" key="12">
    <source>
        <dbReference type="SAM" id="MobiDB-lite"/>
    </source>
</evidence>
<gene>
    <name evidence="10" type="primary">glgB</name>
    <name evidence="14" type="ORF">C8P66_102207</name>
</gene>
<evidence type="ECO:0000313" key="14">
    <source>
        <dbReference type="EMBL" id="PZW50519.1"/>
    </source>
</evidence>
<keyword evidence="9 10" id="KW-0119">Carbohydrate metabolism</keyword>
<accession>A0A2W7ITD6</accession>
<evidence type="ECO:0000256" key="6">
    <source>
        <dbReference type="ARBA" id="ARBA00022676"/>
    </source>
</evidence>
<evidence type="ECO:0000256" key="11">
    <source>
        <dbReference type="PIRSR" id="PIRSR000463-1"/>
    </source>
</evidence>
<dbReference type="InterPro" id="IPR013780">
    <property type="entry name" value="Glyco_hydro_b"/>
</dbReference>
<feature type="region of interest" description="Disordered" evidence="12">
    <location>
        <begin position="198"/>
        <end position="231"/>
    </location>
</feature>
<dbReference type="InterPro" id="IPR004193">
    <property type="entry name" value="Glyco_hydro_13_N"/>
</dbReference>
<feature type="active site" description="Proton donor" evidence="10 11">
    <location>
        <position position="451"/>
    </location>
</feature>
<dbReference type="FunFam" id="2.60.40.10:FF:000169">
    <property type="entry name" value="1,4-alpha-glucan branching enzyme GlgB"/>
    <property type="match status" value="1"/>
</dbReference>
<dbReference type="Pfam" id="PF22019">
    <property type="entry name" value="GlgB_N"/>
    <property type="match status" value="1"/>
</dbReference>